<keyword evidence="3" id="KW-0326">Glycosidase</keyword>
<dbReference type="Gene3D" id="2.115.10.20">
    <property type="entry name" value="Glycosyl hydrolase domain, family 43"/>
    <property type="match status" value="1"/>
</dbReference>
<dbReference type="KEGG" id="pri:PRIO_3525"/>
<dbReference type="GO" id="GO:0005975">
    <property type="term" value="P:carbohydrate metabolic process"/>
    <property type="evidence" value="ECO:0007669"/>
    <property type="project" value="InterPro"/>
</dbReference>
<evidence type="ECO:0000256" key="2">
    <source>
        <dbReference type="ARBA" id="ARBA00022801"/>
    </source>
</evidence>
<dbReference type="PANTHER" id="PTHR22925:SF3">
    <property type="entry name" value="GLYCOSYL HYDROLASE FAMILY PROTEIN 43"/>
    <property type="match status" value="1"/>
</dbReference>
<evidence type="ECO:0000256" key="3">
    <source>
        <dbReference type="ARBA" id="ARBA00023295"/>
    </source>
</evidence>
<reference evidence="5" key="1">
    <citation type="submission" date="2015-03" db="EMBL/GenBank/DDBJ databases">
        <authorList>
            <person name="Wibberg D."/>
        </authorList>
    </citation>
    <scope>NUCLEOTIDE SEQUENCE [LARGE SCALE GENOMIC DNA]</scope>
</reference>
<dbReference type="InterPro" id="IPR023296">
    <property type="entry name" value="Glyco_hydro_beta-prop_sf"/>
</dbReference>
<dbReference type="Pfam" id="PF04616">
    <property type="entry name" value="Glyco_hydro_43"/>
    <property type="match status" value="1"/>
</dbReference>
<dbReference type="GO" id="GO:0004553">
    <property type="term" value="F:hydrolase activity, hydrolyzing O-glycosyl compounds"/>
    <property type="evidence" value="ECO:0007669"/>
    <property type="project" value="InterPro"/>
</dbReference>
<name>A0A0E3WHV1_9BACL</name>
<dbReference type="PATRIC" id="fig|1073571.4.peg.3775"/>
<evidence type="ECO:0000256" key="1">
    <source>
        <dbReference type="ARBA" id="ARBA00009865"/>
    </source>
</evidence>
<sequence>MWMHLDNPTRTYAGAGVAVSDTPQGPFSFLHAKKPNRLDSRDMTLFQDTDGKVYLVHSANYNRTLYISELTDDYCDVTGLTFPVLEDQMREAPALMKRDEKYYMITSGCTGWEPNSALYAESEYLFNSWRLIDNPCEGPNYRQTFFGQSTYIFYVNGQPYLMLDHWVPHNLQGSGYSILPVTSEKGLLTVKWKDEFYGIKSRQ</sequence>
<protein>
    <submittedName>
        <fullName evidence="4">Uncharacterized protein</fullName>
    </submittedName>
</protein>
<proteinExistence type="inferred from homology"/>
<evidence type="ECO:0000313" key="4">
    <source>
        <dbReference type="EMBL" id="CQR55928.1"/>
    </source>
</evidence>
<dbReference type="SUPFAM" id="SSF75005">
    <property type="entry name" value="Arabinanase/levansucrase/invertase"/>
    <property type="match status" value="1"/>
</dbReference>
<dbReference type="EMBL" id="LN831776">
    <property type="protein sequence ID" value="CQR55928.1"/>
    <property type="molecule type" value="Genomic_DNA"/>
</dbReference>
<dbReference type="PANTHER" id="PTHR22925">
    <property type="entry name" value="GLYCOSYL HYDROLASE 43 FAMILY MEMBER"/>
    <property type="match status" value="1"/>
</dbReference>
<dbReference type="HOGENOM" id="CLU_016116_3_0_9"/>
<organism evidence="4 5">
    <name type="scientific">Paenibacillus riograndensis SBR5</name>
    <dbReference type="NCBI Taxonomy" id="1073571"/>
    <lineage>
        <taxon>Bacteria</taxon>
        <taxon>Bacillati</taxon>
        <taxon>Bacillota</taxon>
        <taxon>Bacilli</taxon>
        <taxon>Bacillales</taxon>
        <taxon>Paenibacillaceae</taxon>
        <taxon>Paenibacillus</taxon>
        <taxon>Paenibacillus sonchi group</taxon>
    </lineage>
</organism>
<dbReference type="Proteomes" id="UP000033163">
    <property type="component" value="Chromosome I"/>
</dbReference>
<evidence type="ECO:0000313" key="5">
    <source>
        <dbReference type="Proteomes" id="UP000033163"/>
    </source>
</evidence>
<dbReference type="AlphaFoldDB" id="A0A0E3WHV1"/>
<dbReference type="InterPro" id="IPR006710">
    <property type="entry name" value="Glyco_hydro_43"/>
</dbReference>
<keyword evidence="2" id="KW-0378">Hydrolase</keyword>
<accession>A0A0E3WHV1</accession>
<gene>
    <name evidence="4" type="ORF">PRIO_3525</name>
</gene>
<comment type="similarity">
    <text evidence="1">Belongs to the glycosyl hydrolase 43 family.</text>
</comment>